<gene>
    <name evidence="6" type="ORF">CR105_25185</name>
</gene>
<feature type="domain" description="HTH lysR-type" evidence="5">
    <location>
        <begin position="5"/>
        <end position="61"/>
    </location>
</feature>
<comment type="caution">
    <text evidence="6">The sequence shown here is derived from an EMBL/GenBank/DDBJ whole genome shotgun (WGS) entry which is preliminary data.</text>
</comment>
<evidence type="ECO:0000256" key="3">
    <source>
        <dbReference type="ARBA" id="ARBA00023125"/>
    </source>
</evidence>
<dbReference type="Gene3D" id="3.40.190.10">
    <property type="entry name" value="Periplasmic binding protein-like II"/>
    <property type="match status" value="2"/>
</dbReference>
<protein>
    <submittedName>
        <fullName evidence="6">LysR family transcriptional regulator</fullName>
    </submittedName>
</protein>
<dbReference type="Gene3D" id="1.10.10.10">
    <property type="entry name" value="Winged helix-like DNA-binding domain superfamily/Winged helix DNA-binding domain"/>
    <property type="match status" value="1"/>
</dbReference>
<keyword evidence="7" id="KW-1185">Reference proteome</keyword>
<dbReference type="Pfam" id="PF03466">
    <property type="entry name" value="LysR_substrate"/>
    <property type="match status" value="1"/>
</dbReference>
<proteinExistence type="inferred from homology"/>
<keyword evidence="2" id="KW-0805">Transcription regulation</keyword>
<dbReference type="SUPFAM" id="SSF53850">
    <property type="entry name" value="Periplasmic binding protein-like II"/>
    <property type="match status" value="1"/>
</dbReference>
<dbReference type="GO" id="GO:0003700">
    <property type="term" value="F:DNA-binding transcription factor activity"/>
    <property type="evidence" value="ECO:0007669"/>
    <property type="project" value="InterPro"/>
</dbReference>
<dbReference type="CDD" id="cd05466">
    <property type="entry name" value="PBP2_LTTR_substrate"/>
    <property type="match status" value="1"/>
</dbReference>
<keyword evidence="3" id="KW-0238">DNA-binding</keyword>
<organism evidence="6 7">
    <name type="scientific">Massilia eurypsychrophila</name>
    <dbReference type="NCBI Taxonomy" id="1485217"/>
    <lineage>
        <taxon>Bacteria</taxon>
        <taxon>Pseudomonadati</taxon>
        <taxon>Pseudomonadota</taxon>
        <taxon>Betaproteobacteria</taxon>
        <taxon>Burkholderiales</taxon>
        <taxon>Oxalobacteraceae</taxon>
        <taxon>Telluria group</taxon>
        <taxon>Massilia</taxon>
    </lineage>
</organism>
<dbReference type="Proteomes" id="UP000230390">
    <property type="component" value="Unassembled WGS sequence"/>
</dbReference>
<keyword evidence="4" id="KW-0804">Transcription</keyword>
<evidence type="ECO:0000256" key="1">
    <source>
        <dbReference type="ARBA" id="ARBA00009437"/>
    </source>
</evidence>
<sequence>MIKPLNPAWLRSLVAVCESGSFTRAAALLDLTQAAVSQHLQRLEAECGPLLIRRTRQLELTPAGVKVLEHARAAATAHQRLQAALAGQDPHAGPVAIASPGSIGLILYPRLLALQQQHPGLMVSYRAAPTADIIAAVLAGRAELGIVSQRMDDERLSADLFARESLCLVMPAAAADDSWPALAALGYIDHPDGRDMGRRLLARAHPGHNIDELPVRGFTNQIGTILDPVARGLGFAVLPRFAVAAYADQRAIRVASALPPVVDSLWLIHRAQWPLSASAAWAVGQLRAQDWSMGMQAA</sequence>
<dbReference type="Pfam" id="PF00126">
    <property type="entry name" value="HTH_1"/>
    <property type="match status" value="1"/>
</dbReference>
<comment type="similarity">
    <text evidence="1">Belongs to the LysR transcriptional regulatory family.</text>
</comment>
<dbReference type="AlphaFoldDB" id="A0A2G8T8F9"/>
<dbReference type="RefSeq" id="WP_099793385.1">
    <property type="nucleotide sequence ID" value="NZ_JBHLYV010000089.1"/>
</dbReference>
<dbReference type="GO" id="GO:0000976">
    <property type="term" value="F:transcription cis-regulatory region binding"/>
    <property type="evidence" value="ECO:0007669"/>
    <property type="project" value="TreeGrafter"/>
</dbReference>
<dbReference type="PANTHER" id="PTHR30126">
    <property type="entry name" value="HTH-TYPE TRANSCRIPTIONAL REGULATOR"/>
    <property type="match status" value="1"/>
</dbReference>
<evidence type="ECO:0000256" key="2">
    <source>
        <dbReference type="ARBA" id="ARBA00023015"/>
    </source>
</evidence>
<accession>A0A2G8T8F9</accession>
<dbReference type="PANTHER" id="PTHR30126:SF99">
    <property type="entry name" value="TRANSCRIPTIONAL REGULATOR LYSR FAMILY"/>
    <property type="match status" value="1"/>
</dbReference>
<evidence type="ECO:0000259" key="5">
    <source>
        <dbReference type="PROSITE" id="PS50931"/>
    </source>
</evidence>
<dbReference type="PRINTS" id="PR00039">
    <property type="entry name" value="HTHLYSR"/>
</dbReference>
<reference evidence="6 7" key="1">
    <citation type="submission" date="2017-10" db="EMBL/GenBank/DDBJ databases">
        <title>Massilia psychrophilum sp. nov., a novel purple-pigmented bacterium isolated from Tianshan glacier, Xinjiang Municipality, China.</title>
        <authorList>
            <person name="Wang H."/>
        </authorList>
    </citation>
    <scope>NUCLEOTIDE SEQUENCE [LARGE SCALE GENOMIC DNA]</scope>
    <source>
        <strain evidence="6 7">JCM 30074</strain>
    </source>
</reference>
<dbReference type="EMBL" id="PDOC01000030">
    <property type="protein sequence ID" value="PIL42294.1"/>
    <property type="molecule type" value="Genomic_DNA"/>
</dbReference>
<dbReference type="PROSITE" id="PS50931">
    <property type="entry name" value="HTH_LYSR"/>
    <property type="match status" value="1"/>
</dbReference>
<evidence type="ECO:0000256" key="4">
    <source>
        <dbReference type="ARBA" id="ARBA00023163"/>
    </source>
</evidence>
<evidence type="ECO:0000313" key="6">
    <source>
        <dbReference type="EMBL" id="PIL42294.1"/>
    </source>
</evidence>
<dbReference type="OrthoDB" id="9789529at2"/>
<dbReference type="InterPro" id="IPR000847">
    <property type="entry name" value="LysR_HTH_N"/>
</dbReference>
<evidence type="ECO:0000313" key="7">
    <source>
        <dbReference type="Proteomes" id="UP000230390"/>
    </source>
</evidence>
<dbReference type="InterPro" id="IPR005119">
    <property type="entry name" value="LysR_subst-bd"/>
</dbReference>
<name>A0A2G8T8F9_9BURK</name>
<dbReference type="InterPro" id="IPR036388">
    <property type="entry name" value="WH-like_DNA-bd_sf"/>
</dbReference>
<dbReference type="SUPFAM" id="SSF46785">
    <property type="entry name" value="Winged helix' DNA-binding domain"/>
    <property type="match status" value="1"/>
</dbReference>
<dbReference type="InterPro" id="IPR036390">
    <property type="entry name" value="WH_DNA-bd_sf"/>
</dbReference>